<comment type="caution">
    <text evidence="1">The sequence shown here is derived from an EMBL/GenBank/DDBJ whole genome shotgun (WGS) entry which is preliminary data.</text>
</comment>
<evidence type="ECO:0000313" key="2">
    <source>
        <dbReference type="Proteomes" id="UP001283361"/>
    </source>
</evidence>
<organism evidence="1 2">
    <name type="scientific">Elysia crispata</name>
    <name type="common">lettuce slug</name>
    <dbReference type="NCBI Taxonomy" id="231223"/>
    <lineage>
        <taxon>Eukaryota</taxon>
        <taxon>Metazoa</taxon>
        <taxon>Spiralia</taxon>
        <taxon>Lophotrochozoa</taxon>
        <taxon>Mollusca</taxon>
        <taxon>Gastropoda</taxon>
        <taxon>Heterobranchia</taxon>
        <taxon>Euthyneura</taxon>
        <taxon>Panpulmonata</taxon>
        <taxon>Sacoglossa</taxon>
        <taxon>Placobranchoidea</taxon>
        <taxon>Plakobranchidae</taxon>
        <taxon>Elysia</taxon>
    </lineage>
</organism>
<proteinExistence type="predicted"/>
<name>A0AAE0Y0P4_9GAST</name>
<sequence>MLNQHLNSASVTWFRLLTLAASREKGPQLDLAGKWSRDSCSPAAPEHLLVLFIISLLRVPVGRRGIRHVSISWSRRANLVLKAGNTLIDLKARQHFVTYYIALMTDTGGQLVHSELLSPSDFIFYV</sequence>
<dbReference type="AlphaFoldDB" id="A0AAE0Y0P4"/>
<evidence type="ECO:0000313" key="1">
    <source>
        <dbReference type="EMBL" id="KAK3727270.1"/>
    </source>
</evidence>
<accession>A0AAE0Y0P4</accession>
<reference evidence="1" key="1">
    <citation type="journal article" date="2023" name="G3 (Bethesda)">
        <title>A reference genome for the long-term kleptoplast-retaining sea slug Elysia crispata morphotype clarki.</title>
        <authorList>
            <person name="Eastman K.E."/>
            <person name="Pendleton A.L."/>
            <person name="Shaikh M.A."/>
            <person name="Suttiyut T."/>
            <person name="Ogas R."/>
            <person name="Tomko P."/>
            <person name="Gavelis G."/>
            <person name="Widhalm J.R."/>
            <person name="Wisecaver J.H."/>
        </authorList>
    </citation>
    <scope>NUCLEOTIDE SEQUENCE</scope>
    <source>
        <strain evidence="1">ECLA1</strain>
    </source>
</reference>
<keyword evidence="2" id="KW-1185">Reference proteome</keyword>
<gene>
    <name evidence="1" type="ORF">RRG08_049895</name>
</gene>
<dbReference type="EMBL" id="JAWDGP010007247">
    <property type="protein sequence ID" value="KAK3727270.1"/>
    <property type="molecule type" value="Genomic_DNA"/>
</dbReference>
<protein>
    <submittedName>
        <fullName evidence="1">Uncharacterized protein</fullName>
    </submittedName>
</protein>
<dbReference type="Proteomes" id="UP001283361">
    <property type="component" value="Unassembled WGS sequence"/>
</dbReference>